<protein>
    <submittedName>
        <fullName evidence="2">Uncharacterized protein</fullName>
    </submittedName>
</protein>
<evidence type="ECO:0000313" key="2">
    <source>
        <dbReference type="EMBL" id="KAK4171452.1"/>
    </source>
</evidence>
<organism evidence="2 3">
    <name type="scientific">Triangularia setosa</name>
    <dbReference type="NCBI Taxonomy" id="2587417"/>
    <lineage>
        <taxon>Eukaryota</taxon>
        <taxon>Fungi</taxon>
        <taxon>Dikarya</taxon>
        <taxon>Ascomycota</taxon>
        <taxon>Pezizomycotina</taxon>
        <taxon>Sordariomycetes</taxon>
        <taxon>Sordariomycetidae</taxon>
        <taxon>Sordariales</taxon>
        <taxon>Podosporaceae</taxon>
        <taxon>Triangularia</taxon>
    </lineage>
</organism>
<dbReference type="Proteomes" id="UP001302321">
    <property type="component" value="Unassembled WGS sequence"/>
</dbReference>
<feature type="compositionally biased region" description="Polar residues" evidence="1">
    <location>
        <begin position="8"/>
        <end position="24"/>
    </location>
</feature>
<proteinExistence type="predicted"/>
<reference evidence="2" key="2">
    <citation type="submission" date="2023-05" db="EMBL/GenBank/DDBJ databases">
        <authorList>
            <consortium name="Lawrence Berkeley National Laboratory"/>
            <person name="Steindorff A."/>
            <person name="Hensen N."/>
            <person name="Bonometti L."/>
            <person name="Westerberg I."/>
            <person name="Brannstrom I.O."/>
            <person name="Guillou S."/>
            <person name="Cros-Aarteil S."/>
            <person name="Calhoun S."/>
            <person name="Haridas S."/>
            <person name="Kuo A."/>
            <person name="Mondo S."/>
            <person name="Pangilinan J."/>
            <person name="Riley R."/>
            <person name="Labutti K."/>
            <person name="Andreopoulos B."/>
            <person name="Lipzen A."/>
            <person name="Chen C."/>
            <person name="Yanf M."/>
            <person name="Daum C."/>
            <person name="Ng V."/>
            <person name="Clum A."/>
            <person name="Ohm R."/>
            <person name="Martin F."/>
            <person name="Silar P."/>
            <person name="Natvig D."/>
            <person name="Lalanne C."/>
            <person name="Gautier V."/>
            <person name="Ament-Velasquez S.L."/>
            <person name="Kruys A."/>
            <person name="Hutchinson M.I."/>
            <person name="Powell A.J."/>
            <person name="Barry K."/>
            <person name="Miller A.N."/>
            <person name="Grigoriev I.V."/>
            <person name="Debuchy R."/>
            <person name="Gladieux P."/>
            <person name="Thoren M.H."/>
            <person name="Johannesson H."/>
        </authorList>
    </citation>
    <scope>NUCLEOTIDE SEQUENCE</scope>
    <source>
        <strain evidence="2">CBS 892.96</strain>
    </source>
</reference>
<comment type="caution">
    <text evidence="2">The sequence shown here is derived from an EMBL/GenBank/DDBJ whole genome shotgun (WGS) entry which is preliminary data.</text>
</comment>
<reference evidence="2" key="1">
    <citation type="journal article" date="2023" name="Mol. Phylogenet. Evol.">
        <title>Genome-scale phylogeny and comparative genomics of the fungal order Sordariales.</title>
        <authorList>
            <person name="Hensen N."/>
            <person name="Bonometti L."/>
            <person name="Westerberg I."/>
            <person name="Brannstrom I.O."/>
            <person name="Guillou S."/>
            <person name="Cros-Aarteil S."/>
            <person name="Calhoun S."/>
            <person name="Haridas S."/>
            <person name="Kuo A."/>
            <person name="Mondo S."/>
            <person name="Pangilinan J."/>
            <person name="Riley R."/>
            <person name="LaButti K."/>
            <person name="Andreopoulos B."/>
            <person name="Lipzen A."/>
            <person name="Chen C."/>
            <person name="Yan M."/>
            <person name="Daum C."/>
            <person name="Ng V."/>
            <person name="Clum A."/>
            <person name="Steindorff A."/>
            <person name="Ohm R.A."/>
            <person name="Martin F."/>
            <person name="Silar P."/>
            <person name="Natvig D.O."/>
            <person name="Lalanne C."/>
            <person name="Gautier V."/>
            <person name="Ament-Velasquez S.L."/>
            <person name="Kruys A."/>
            <person name="Hutchinson M.I."/>
            <person name="Powell A.J."/>
            <person name="Barry K."/>
            <person name="Miller A.N."/>
            <person name="Grigoriev I.V."/>
            <person name="Debuchy R."/>
            <person name="Gladieux P."/>
            <person name="Hiltunen Thoren M."/>
            <person name="Johannesson H."/>
        </authorList>
    </citation>
    <scope>NUCLEOTIDE SEQUENCE</scope>
    <source>
        <strain evidence="2">CBS 892.96</strain>
    </source>
</reference>
<keyword evidence="3" id="KW-1185">Reference proteome</keyword>
<gene>
    <name evidence="2" type="ORF">QBC36DRAFT_366488</name>
</gene>
<evidence type="ECO:0000256" key="1">
    <source>
        <dbReference type="SAM" id="MobiDB-lite"/>
    </source>
</evidence>
<evidence type="ECO:0000313" key="3">
    <source>
        <dbReference type="Proteomes" id="UP001302321"/>
    </source>
</evidence>
<feature type="region of interest" description="Disordered" evidence="1">
    <location>
        <begin position="1"/>
        <end position="39"/>
    </location>
</feature>
<sequence length="106" mass="11761">MPAARYESLTQSDTENAASESTGYDGSDDESEWDSNGCNADPLGIRMEVRKEVGELGGWWPFIKKFRIFLKFMWPFGNAPLKNRLHSLIAENKGFGGGTVKVCALN</sequence>
<dbReference type="AlphaFoldDB" id="A0AAN6W0F8"/>
<accession>A0AAN6W0F8</accession>
<dbReference type="EMBL" id="MU866562">
    <property type="protein sequence ID" value="KAK4171452.1"/>
    <property type="molecule type" value="Genomic_DNA"/>
</dbReference>
<name>A0AAN6W0F8_9PEZI</name>